<dbReference type="Proteomes" id="UP000008838">
    <property type="component" value="Chromosome"/>
</dbReference>
<dbReference type="Pfam" id="PF03729">
    <property type="entry name" value="DUF308"/>
    <property type="match status" value="1"/>
</dbReference>
<dbReference type="InterPro" id="IPR005325">
    <property type="entry name" value="DUF308_memb"/>
</dbReference>
<dbReference type="KEGG" id="krh:KRH_01010"/>
<organism evidence="3 4">
    <name type="scientific">Kocuria rhizophila (strain ATCC 9341 / DSM 348 / NBRC 103217 / DC2201)</name>
    <dbReference type="NCBI Taxonomy" id="378753"/>
    <lineage>
        <taxon>Bacteria</taxon>
        <taxon>Bacillati</taxon>
        <taxon>Actinomycetota</taxon>
        <taxon>Actinomycetes</taxon>
        <taxon>Micrococcales</taxon>
        <taxon>Micrococcaceae</taxon>
        <taxon>Kocuria</taxon>
    </lineage>
</organism>
<evidence type="ECO:0000313" key="4">
    <source>
        <dbReference type="Proteomes" id="UP000008838"/>
    </source>
</evidence>
<feature type="transmembrane region" description="Helical" evidence="2">
    <location>
        <begin position="62"/>
        <end position="83"/>
    </location>
</feature>
<feature type="transmembrane region" description="Helical" evidence="2">
    <location>
        <begin position="38"/>
        <end position="56"/>
    </location>
</feature>
<evidence type="ECO:0000256" key="2">
    <source>
        <dbReference type="SAM" id="Phobius"/>
    </source>
</evidence>
<keyword evidence="2" id="KW-1133">Transmembrane helix</keyword>
<dbReference type="STRING" id="378753.KRH_01010"/>
<dbReference type="HOGENOM" id="CLU_1624932_0_0_11"/>
<keyword evidence="4" id="KW-1185">Reference proteome</keyword>
<protein>
    <submittedName>
        <fullName evidence="3">Hypothetical membrane protein</fullName>
    </submittedName>
</protein>
<name>B2GK49_KOCRD</name>
<feature type="transmembrane region" description="Helical" evidence="2">
    <location>
        <begin position="95"/>
        <end position="113"/>
    </location>
</feature>
<dbReference type="eggNOG" id="COG3247">
    <property type="taxonomic scope" value="Bacteria"/>
</dbReference>
<evidence type="ECO:0000313" key="3">
    <source>
        <dbReference type="EMBL" id="BAG28448.1"/>
    </source>
</evidence>
<sequence>MPPRSCPAARPRHTGAAGQRHGVTGGGALRHRSPHETGLGVVAGIIGVVVGTAALIHPFAGVAARTFLIGIWLVLRGTIEFVAGIRRPAGGRSRVWLVVGAVLWILGGVLFMVNPGIGALTITLWLGVLAIAWGGALIGADFVLRSQCRDVERADASASGSGK</sequence>
<keyword evidence="2" id="KW-0812">Transmembrane</keyword>
<evidence type="ECO:0000256" key="1">
    <source>
        <dbReference type="SAM" id="MobiDB-lite"/>
    </source>
</evidence>
<proteinExistence type="predicted"/>
<feature type="transmembrane region" description="Helical" evidence="2">
    <location>
        <begin position="119"/>
        <end position="144"/>
    </location>
</feature>
<dbReference type="AlphaFoldDB" id="B2GK49"/>
<reference evidence="3 4" key="1">
    <citation type="journal article" date="2008" name="J. Bacteriol.">
        <title>Complete genome sequence of the soil actinomycete Kocuria rhizophila.</title>
        <authorList>
            <person name="Takarada H."/>
            <person name="Sekine M."/>
            <person name="Kosugi H."/>
            <person name="Matsuo Y."/>
            <person name="Fujisawa T."/>
            <person name="Omata S."/>
            <person name="Kishi E."/>
            <person name="Shimizu A."/>
            <person name="Tsukatani N."/>
            <person name="Tanikawa S."/>
            <person name="Fujita N."/>
            <person name="Harayama S."/>
        </authorList>
    </citation>
    <scope>NUCLEOTIDE SEQUENCE [LARGE SCALE GENOMIC DNA]</scope>
    <source>
        <strain evidence="4">ATCC 9341 / DSM 348 / NBRC 103217 / DC2201</strain>
    </source>
</reference>
<dbReference type="EMBL" id="AP009152">
    <property type="protein sequence ID" value="BAG28448.1"/>
    <property type="molecule type" value="Genomic_DNA"/>
</dbReference>
<keyword evidence="2" id="KW-0472">Membrane</keyword>
<accession>B2GK49</accession>
<gene>
    <name evidence="3" type="ordered locus">KRH_01010</name>
</gene>
<feature type="region of interest" description="Disordered" evidence="1">
    <location>
        <begin position="1"/>
        <end position="32"/>
    </location>
</feature>